<dbReference type="GO" id="GO:0003743">
    <property type="term" value="F:translation initiation factor activity"/>
    <property type="evidence" value="ECO:0007669"/>
    <property type="project" value="UniProtKB-KW"/>
</dbReference>
<keyword evidence="5" id="KW-0378">Hydrolase</keyword>
<proteinExistence type="predicted"/>
<dbReference type="PROSITE" id="PS50994">
    <property type="entry name" value="INTEGRASE"/>
    <property type="match status" value="1"/>
</dbReference>
<dbReference type="InterPro" id="IPR036397">
    <property type="entry name" value="RNaseH_sf"/>
</dbReference>
<evidence type="ECO:0000313" key="8">
    <source>
        <dbReference type="EMBL" id="CAB4023211.1"/>
    </source>
</evidence>
<keyword evidence="2" id="KW-0548">Nucleotidyltransferase</keyword>
<dbReference type="InterPro" id="IPR041373">
    <property type="entry name" value="RT_RNaseH"/>
</dbReference>
<protein>
    <submittedName>
        <fullName evidence="8">Translation initiation factor IF-2-like</fullName>
    </submittedName>
</protein>
<evidence type="ECO:0000256" key="5">
    <source>
        <dbReference type="ARBA" id="ARBA00022801"/>
    </source>
</evidence>
<dbReference type="GO" id="GO:0003964">
    <property type="term" value="F:RNA-directed DNA polymerase activity"/>
    <property type="evidence" value="ECO:0007669"/>
    <property type="project" value="UniProtKB-KW"/>
</dbReference>
<organism evidence="8 9">
    <name type="scientific">Paramuricea clavata</name>
    <name type="common">Red gorgonian</name>
    <name type="synonym">Violescent sea-whip</name>
    <dbReference type="NCBI Taxonomy" id="317549"/>
    <lineage>
        <taxon>Eukaryota</taxon>
        <taxon>Metazoa</taxon>
        <taxon>Cnidaria</taxon>
        <taxon>Anthozoa</taxon>
        <taxon>Octocorallia</taxon>
        <taxon>Malacalcyonacea</taxon>
        <taxon>Plexauridae</taxon>
        <taxon>Paramuricea</taxon>
    </lineage>
</organism>
<dbReference type="SUPFAM" id="SSF53098">
    <property type="entry name" value="Ribonuclease H-like"/>
    <property type="match status" value="1"/>
</dbReference>
<evidence type="ECO:0000256" key="1">
    <source>
        <dbReference type="ARBA" id="ARBA00022679"/>
    </source>
</evidence>
<feature type="region of interest" description="Disordered" evidence="7">
    <location>
        <begin position="530"/>
        <end position="630"/>
    </location>
</feature>
<dbReference type="Pfam" id="PF17917">
    <property type="entry name" value="RT_RNaseH"/>
    <property type="match status" value="1"/>
</dbReference>
<dbReference type="OrthoDB" id="6374441at2759"/>
<keyword evidence="4" id="KW-0255">Endonuclease</keyword>
<dbReference type="Gene3D" id="3.30.420.10">
    <property type="entry name" value="Ribonuclease H-like superfamily/Ribonuclease H"/>
    <property type="match status" value="1"/>
</dbReference>
<keyword evidence="3" id="KW-0540">Nuclease</keyword>
<evidence type="ECO:0000256" key="2">
    <source>
        <dbReference type="ARBA" id="ARBA00022695"/>
    </source>
</evidence>
<dbReference type="AlphaFoldDB" id="A0A6S7K600"/>
<gene>
    <name evidence="8" type="ORF">PACLA_8A014861</name>
</gene>
<evidence type="ECO:0000256" key="6">
    <source>
        <dbReference type="ARBA" id="ARBA00022918"/>
    </source>
</evidence>
<dbReference type="Pfam" id="PF00665">
    <property type="entry name" value="rve"/>
    <property type="match status" value="1"/>
</dbReference>
<dbReference type="InterPro" id="IPR050951">
    <property type="entry name" value="Retrovirus_Pol_polyprotein"/>
</dbReference>
<dbReference type="GO" id="GO:0016787">
    <property type="term" value="F:hydrolase activity"/>
    <property type="evidence" value="ECO:0007669"/>
    <property type="project" value="UniProtKB-KW"/>
</dbReference>
<dbReference type="InterPro" id="IPR012337">
    <property type="entry name" value="RNaseH-like_sf"/>
</dbReference>
<keyword evidence="6" id="KW-0695">RNA-directed DNA polymerase</keyword>
<name>A0A6S7K600_PARCT</name>
<feature type="compositionally biased region" description="Basic residues" evidence="7">
    <location>
        <begin position="620"/>
        <end position="630"/>
    </location>
</feature>
<evidence type="ECO:0000256" key="7">
    <source>
        <dbReference type="SAM" id="MobiDB-lite"/>
    </source>
</evidence>
<keyword evidence="9" id="KW-1185">Reference proteome</keyword>
<dbReference type="PANTHER" id="PTHR37984">
    <property type="entry name" value="PROTEIN CBG26694"/>
    <property type="match status" value="1"/>
</dbReference>
<keyword evidence="8" id="KW-0396">Initiation factor</keyword>
<evidence type="ECO:0000256" key="3">
    <source>
        <dbReference type="ARBA" id="ARBA00022722"/>
    </source>
</evidence>
<evidence type="ECO:0000313" key="9">
    <source>
        <dbReference type="Proteomes" id="UP001152795"/>
    </source>
</evidence>
<dbReference type="PANTHER" id="PTHR37984:SF7">
    <property type="entry name" value="INTEGRASE CATALYTIC DOMAIN-CONTAINING PROTEIN"/>
    <property type="match status" value="1"/>
</dbReference>
<comment type="caution">
    <text evidence="8">The sequence shown here is derived from an EMBL/GenBank/DDBJ whole genome shotgun (WGS) entry which is preliminary data.</text>
</comment>
<dbReference type="GO" id="GO:0003676">
    <property type="term" value="F:nucleic acid binding"/>
    <property type="evidence" value="ECO:0007669"/>
    <property type="project" value="InterPro"/>
</dbReference>
<keyword evidence="1" id="KW-0808">Transferase</keyword>
<dbReference type="GO" id="GO:0004519">
    <property type="term" value="F:endonuclease activity"/>
    <property type="evidence" value="ECO:0007669"/>
    <property type="project" value="UniProtKB-KW"/>
</dbReference>
<dbReference type="InterPro" id="IPR001584">
    <property type="entry name" value="Integrase_cat-core"/>
</dbReference>
<dbReference type="GO" id="GO:0015074">
    <property type="term" value="P:DNA integration"/>
    <property type="evidence" value="ECO:0007669"/>
    <property type="project" value="InterPro"/>
</dbReference>
<reference evidence="8" key="1">
    <citation type="submission" date="2020-04" db="EMBL/GenBank/DDBJ databases">
        <authorList>
            <person name="Alioto T."/>
            <person name="Alioto T."/>
            <person name="Gomez Garrido J."/>
        </authorList>
    </citation>
    <scope>NUCLEOTIDE SEQUENCE</scope>
    <source>
        <strain evidence="8">A484AB</strain>
    </source>
</reference>
<feature type="compositionally biased region" description="Pro residues" evidence="7">
    <location>
        <begin position="539"/>
        <end position="550"/>
    </location>
</feature>
<accession>A0A6S7K600</accession>
<dbReference type="Proteomes" id="UP001152795">
    <property type="component" value="Unassembled WGS sequence"/>
</dbReference>
<feature type="compositionally biased region" description="Pro residues" evidence="7">
    <location>
        <begin position="562"/>
        <end position="571"/>
    </location>
</feature>
<evidence type="ECO:0000256" key="4">
    <source>
        <dbReference type="ARBA" id="ARBA00022759"/>
    </source>
</evidence>
<feature type="compositionally biased region" description="Polar residues" evidence="7">
    <location>
        <begin position="597"/>
        <end position="608"/>
    </location>
</feature>
<sequence>MINQNQHAWQQFDKSKPTCLATDWSKNGIGFWSFQKHCTCDSTDTFCCPTGWKVTLVGSHLTHAAESRYAPIEEALAVADALDKTRFFVLGCTDLTIAVDHKPLLKVFGDRSFEDIPNGRLRNLKAKTLRYRFKMVHVPGVKHRAADALSRHPTGPTNPERMLLPDDVAATTDSEATFPFNDLGYFFLAGIRSQDPPRNYNPDDQLASSALAALSTMAITWDRVKLATTSDHDMTQLITLIESGFPQLRHELPSNLQEYYPFRDHLHTIDGMQYLVIVDRYSNWPIIERAQDGAKGLINCLRRLFATFGILDECATDGGPEFTAASTCQFFKDWGVNHRLSSVAFPHSNCRAEIGVKTVKRIITNNTDTRGSLDTDSLQRAILQYRNTPDPSTNLSPAQCVFGRPIKDFIPILSGRYIPHPTWRDTLSAREQALRNRHMQASKRWSEHTKRLPPLKVGDHVRIQNQTGPHPTRWDKTGIIMEVRQFDQYVVRVDGSGRVTMCNRKFLRQYVPVGILPPRHTIMDDLRHVTTPSADTPTLPNPQPMLPEQPQPNHNGEKPRNLPNPIPPPSIPTDVNPLPITAPNVVPITLGTPPPTADQQATDNQVPSRNKKSPLALRRLLGHNRKGLKE</sequence>
<dbReference type="EMBL" id="CACRXK020012372">
    <property type="protein sequence ID" value="CAB4023211.1"/>
    <property type="molecule type" value="Genomic_DNA"/>
</dbReference>
<keyword evidence="8" id="KW-0648">Protein biosynthesis</keyword>